<reference evidence="1" key="1">
    <citation type="submission" date="2022-11" db="EMBL/GenBank/DDBJ databases">
        <title>Larsenimonas rhizosphaerae sp. nov., isolated from a tidal mudflat.</title>
        <authorList>
            <person name="Lee S.D."/>
            <person name="Kim I.S."/>
        </authorList>
    </citation>
    <scope>NUCLEOTIDE SEQUENCE</scope>
    <source>
        <strain evidence="1">GH2-1</strain>
    </source>
</reference>
<dbReference type="Gene3D" id="3.30.572.10">
    <property type="entry name" value="Thymidylate synthase/dCMP hydroxymethylase domain"/>
    <property type="match status" value="1"/>
</dbReference>
<organism evidence="1 2">
    <name type="scientific">Larsenimonas rhizosphaerae</name>
    <dbReference type="NCBI Taxonomy" id="2944682"/>
    <lineage>
        <taxon>Bacteria</taxon>
        <taxon>Pseudomonadati</taxon>
        <taxon>Pseudomonadota</taxon>
        <taxon>Gammaproteobacteria</taxon>
        <taxon>Oceanospirillales</taxon>
        <taxon>Halomonadaceae</taxon>
        <taxon>Larsenimonas</taxon>
    </lineage>
</organism>
<comment type="caution">
    <text evidence="1">The sequence shown here is derived from an EMBL/GenBank/DDBJ whole genome shotgun (WGS) entry which is preliminary data.</text>
</comment>
<name>A0AA41ZDV7_9GAMM</name>
<dbReference type="Proteomes" id="UP001165678">
    <property type="component" value="Unassembled WGS sequence"/>
</dbReference>
<proteinExistence type="predicted"/>
<accession>A0AA41ZDV7</accession>
<dbReference type="RefSeq" id="WP_265895224.1">
    <property type="nucleotide sequence ID" value="NZ_JAPIVE010000001.1"/>
</dbReference>
<dbReference type="SUPFAM" id="SSF55831">
    <property type="entry name" value="Thymidylate synthase/dCMP hydroxymethylase"/>
    <property type="match status" value="1"/>
</dbReference>
<evidence type="ECO:0000313" key="2">
    <source>
        <dbReference type="Proteomes" id="UP001165678"/>
    </source>
</evidence>
<dbReference type="AlphaFoldDB" id="A0AA41ZDV7"/>
<dbReference type="InterPro" id="IPR036926">
    <property type="entry name" value="Thymidate_synth/dCMP_Mease_sf"/>
</dbReference>
<keyword evidence="2" id="KW-1185">Reference proteome</keyword>
<dbReference type="EMBL" id="JAPIVE010000001">
    <property type="protein sequence ID" value="MCX2522736.1"/>
    <property type="molecule type" value="Genomic_DNA"/>
</dbReference>
<sequence length="292" mass="33495">MKYQKIVSLEEVAKKALKDVPPGESINNYIVACRIDISDLLSKPLLDVQEQARNWGAKECPDHLYFNHGQYAKEGVDYIAEELKRKPTSNRALYSLINQNDIEGSGDNPIPSFMVFQAVLRDSCLYCTVYFRALEISSFFRINLEEIRQNIKKIYSHTLVFNSVKILILGCRAHHTVGFIPLVRPKLDQLDTLDILSLLENSRKELGMMIREKSNAHSVVESKSLEELLACIHKRDIALKKREYIISLLSESIALSKEVAKMRERQSHDQELERLSSVLSKKLSQLAEELEF</sequence>
<evidence type="ECO:0000313" key="1">
    <source>
        <dbReference type="EMBL" id="MCX2522736.1"/>
    </source>
</evidence>
<protein>
    <submittedName>
        <fullName evidence="1">Uncharacterized protein</fullName>
    </submittedName>
</protein>
<gene>
    <name evidence="1" type="ORF">OQ287_00590</name>
</gene>